<sequence length="270" mass="28494">MDVPELESVDVDGLRIAYRRAGSGPALVLLHGAYEDSRIWERQLADLSDEFTVIAWDAPGCGGSGDLPEGFVGTFGGLLGGLLDGLGLTGGARAHVLGMSFGSVVALDLWKVRPDLPASLILASAYAGWAGSLPPEEVERRYAQVLAELDRPAAEIIPAWLPSLFTDRATSAMKDFASAVMADSRPAGMRGILRVAGRADYRPVLPTIAIPTLLLYGSDDARSPVAVGEALRAQIPAAELVVLPGVGHMSFVEAPDAFDGAVRRWLVAHL</sequence>
<proteinExistence type="predicted"/>
<dbReference type="PANTHER" id="PTHR43433">
    <property type="entry name" value="HYDROLASE, ALPHA/BETA FOLD FAMILY PROTEIN"/>
    <property type="match status" value="1"/>
</dbReference>
<dbReference type="InterPro" id="IPR000073">
    <property type="entry name" value="AB_hydrolase_1"/>
</dbReference>
<dbReference type="PANTHER" id="PTHR43433:SF5">
    <property type="entry name" value="AB HYDROLASE-1 DOMAIN-CONTAINING PROTEIN"/>
    <property type="match status" value="1"/>
</dbReference>
<reference evidence="2 3" key="1">
    <citation type="journal article" date="2021" name="J. Biosci. Bioeng.">
        <title>Identification and characterization of a chc gene cluster responsible for the aromatization pathway of cyclohexanecarboxylate degradation in Sinomonas cyclohexanicum ATCC 51369.</title>
        <authorList>
            <person name="Yamamoto T."/>
            <person name="Hasegawa Y."/>
            <person name="Lau P.C.K."/>
            <person name="Iwaki H."/>
        </authorList>
    </citation>
    <scope>NUCLEOTIDE SEQUENCE [LARGE SCALE GENOMIC DNA]</scope>
    <source>
        <strain evidence="2 3">ATCC 51369</strain>
    </source>
</reference>
<dbReference type="Proteomes" id="UP001319861">
    <property type="component" value="Chromosome"/>
</dbReference>
<dbReference type="InterPro" id="IPR050471">
    <property type="entry name" value="AB_hydrolase"/>
</dbReference>
<accession>A0ABM7PR69</accession>
<dbReference type="SUPFAM" id="SSF53474">
    <property type="entry name" value="alpha/beta-Hydrolases"/>
    <property type="match status" value="1"/>
</dbReference>
<dbReference type="GO" id="GO:0016787">
    <property type="term" value="F:hydrolase activity"/>
    <property type="evidence" value="ECO:0007669"/>
    <property type="project" value="UniProtKB-KW"/>
</dbReference>
<evidence type="ECO:0000313" key="3">
    <source>
        <dbReference type="Proteomes" id="UP001319861"/>
    </source>
</evidence>
<dbReference type="Pfam" id="PF12697">
    <property type="entry name" value="Abhydrolase_6"/>
    <property type="match status" value="1"/>
</dbReference>
<protein>
    <submittedName>
        <fullName evidence="2">Alpha/beta hydrolase</fullName>
    </submittedName>
</protein>
<dbReference type="EMBL" id="AP024525">
    <property type="protein sequence ID" value="BCT74683.1"/>
    <property type="molecule type" value="Genomic_DNA"/>
</dbReference>
<keyword evidence="2" id="KW-0378">Hydrolase</keyword>
<organism evidence="2 3">
    <name type="scientific">Sinomonas cyclohexanicum</name>
    <name type="common">Corynebacterium cyclohexanicum</name>
    <dbReference type="NCBI Taxonomy" id="322009"/>
    <lineage>
        <taxon>Bacteria</taxon>
        <taxon>Bacillati</taxon>
        <taxon>Actinomycetota</taxon>
        <taxon>Actinomycetes</taxon>
        <taxon>Micrococcales</taxon>
        <taxon>Micrococcaceae</taxon>
        <taxon>Sinomonas</taxon>
    </lineage>
</organism>
<dbReference type="InterPro" id="IPR029058">
    <property type="entry name" value="AB_hydrolase_fold"/>
</dbReference>
<evidence type="ECO:0000259" key="1">
    <source>
        <dbReference type="Pfam" id="PF12697"/>
    </source>
</evidence>
<gene>
    <name evidence="2" type="ORF">SCMU_05250</name>
</gene>
<dbReference type="RefSeq" id="WP_229231432.1">
    <property type="nucleotide sequence ID" value="NZ_AP024525.1"/>
</dbReference>
<feature type="domain" description="AB hydrolase-1" evidence="1">
    <location>
        <begin position="27"/>
        <end position="258"/>
    </location>
</feature>
<dbReference type="PRINTS" id="PR00111">
    <property type="entry name" value="ABHYDROLASE"/>
</dbReference>
<name>A0ABM7PR69_SINCY</name>
<dbReference type="Gene3D" id="3.40.50.1820">
    <property type="entry name" value="alpha/beta hydrolase"/>
    <property type="match status" value="1"/>
</dbReference>
<keyword evidence="3" id="KW-1185">Reference proteome</keyword>
<evidence type="ECO:0000313" key="2">
    <source>
        <dbReference type="EMBL" id="BCT74683.1"/>
    </source>
</evidence>